<keyword evidence="1" id="KW-0812">Transmembrane</keyword>
<keyword evidence="1" id="KW-0472">Membrane</keyword>
<dbReference type="AlphaFoldDB" id="A0A516SBL0"/>
<evidence type="ECO:0000313" key="3">
    <source>
        <dbReference type="Proteomes" id="UP000317550"/>
    </source>
</evidence>
<keyword evidence="1" id="KW-1133">Transmembrane helix</keyword>
<dbReference type="RefSeq" id="WP_143856462.1">
    <property type="nucleotide sequence ID" value="NZ_CP041730.1"/>
</dbReference>
<dbReference type="OrthoDB" id="9133279at2"/>
<dbReference type="Pfam" id="PF16137">
    <property type="entry name" value="DUF4845"/>
    <property type="match status" value="1"/>
</dbReference>
<evidence type="ECO:0000313" key="2">
    <source>
        <dbReference type="EMBL" id="QDQ25537.1"/>
    </source>
</evidence>
<evidence type="ECO:0000256" key="1">
    <source>
        <dbReference type="SAM" id="Phobius"/>
    </source>
</evidence>
<organism evidence="2 3">
    <name type="scientific">Chitinimonas arctica</name>
    <dbReference type="NCBI Taxonomy" id="2594795"/>
    <lineage>
        <taxon>Bacteria</taxon>
        <taxon>Pseudomonadati</taxon>
        <taxon>Pseudomonadota</taxon>
        <taxon>Betaproteobacteria</taxon>
        <taxon>Neisseriales</taxon>
        <taxon>Chitinibacteraceae</taxon>
        <taxon>Chitinimonas</taxon>
    </lineage>
</organism>
<reference evidence="3" key="1">
    <citation type="submission" date="2019-07" db="EMBL/GenBank/DDBJ databases">
        <title>Chitinimonas sp. nov., isolated from Ny-Alesund, arctica soil.</title>
        <authorList>
            <person name="Xu Q."/>
            <person name="Peng F."/>
        </authorList>
    </citation>
    <scope>NUCLEOTIDE SEQUENCE [LARGE SCALE GENOMIC DNA]</scope>
    <source>
        <strain evidence="3">R3-44</strain>
    </source>
</reference>
<name>A0A516SBL0_9NEIS</name>
<dbReference type="EMBL" id="CP041730">
    <property type="protein sequence ID" value="QDQ25537.1"/>
    <property type="molecule type" value="Genomic_DNA"/>
</dbReference>
<accession>A0A516SBL0</accession>
<dbReference type="Proteomes" id="UP000317550">
    <property type="component" value="Chromosome"/>
</dbReference>
<keyword evidence="3" id="KW-1185">Reference proteome</keyword>
<sequence>MQKQRGLSMVTMLAWGIILGGALVLSLKLIPAYSEYFGVKSVLKKLVVEQSGAPVSDIRESFDKRANIENISSVKGEDLEILQDQQGTTVTVAYQRVIPLVANVSLLFDFTAEERHGGAGK</sequence>
<protein>
    <submittedName>
        <fullName evidence="2">DUF4845 domain-containing protein</fullName>
    </submittedName>
</protein>
<dbReference type="InterPro" id="IPR032314">
    <property type="entry name" value="DUF4845"/>
</dbReference>
<gene>
    <name evidence="2" type="ORF">FNU76_03740</name>
</gene>
<feature type="transmembrane region" description="Helical" evidence="1">
    <location>
        <begin position="12"/>
        <end position="33"/>
    </location>
</feature>
<proteinExistence type="predicted"/>
<dbReference type="KEGG" id="cari:FNU76_03740"/>